<dbReference type="Proteomes" id="UP000887577">
    <property type="component" value="Unplaced"/>
</dbReference>
<dbReference type="PANTHER" id="PTHR21641">
    <property type="entry name" value="TRANSLATION INITIATION FACTOR-RELATED"/>
    <property type="match status" value="1"/>
</dbReference>
<dbReference type="PANTHER" id="PTHR21641:SF0">
    <property type="entry name" value="RNA-BINDING PROTEIN EIF1AD-RELATED"/>
    <property type="match status" value="1"/>
</dbReference>
<evidence type="ECO:0000256" key="4">
    <source>
        <dbReference type="ARBA" id="ARBA00031998"/>
    </source>
</evidence>
<dbReference type="InterPro" id="IPR006196">
    <property type="entry name" value="RNA-binding_domain_S1_IF1"/>
</dbReference>
<sequence length="181" mass="20742">MSRATKKRLVMKELDTVLFLPESNQMIAKTIASRGNNLHEVLDQKGNQYLASMPMKFRNTVWLKRGQYVLVESIEEGDKVKAEIVNILDSDSVLYIDENGQWPEIFVDEVEKLKRSTNKNGDIGGRIDADMLPPSESESDEDEFEDGDEEEGNDMNEDEDEEENVLPAMKTFNPNRRQDPE</sequence>
<evidence type="ECO:0000256" key="1">
    <source>
        <dbReference type="ARBA" id="ARBA00007340"/>
    </source>
</evidence>
<reference evidence="9" key="1">
    <citation type="submission" date="2022-11" db="UniProtKB">
        <authorList>
            <consortium name="WormBaseParasite"/>
        </authorList>
    </citation>
    <scope>IDENTIFICATION</scope>
</reference>
<protein>
    <recommendedName>
        <fullName evidence="2">Probable RNA-binding protein EIF1AD</fullName>
    </recommendedName>
    <alternativeName>
        <fullName evidence="4">Eukaryotic translation initiation factor 1A domain-containing protein</fullName>
    </alternativeName>
</protein>
<evidence type="ECO:0000256" key="5">
    <source>
        <dbReference type="PROSITE-ProRule" id="PRU00181"/>
    </source>
</evidence>
<evidence type="ECO:0000256" key="2">
    <source>
        <dbReference type="ARBA" id="ARBA00020989"/>
    </source>
</evidence>
<keyword evidence="3" id="KW-0694">RNA-binding</keyword>
<dbReference type="SUPFAM" id="SSF50249">
    <property type="entry name" value="Nucleic acid-binding proteins"/>
    <property type="match status" value="1"/>
</dbReference>
<dbReference type="WBParaSite" id="PSU_v2.g1629.t1">
    <property type="protein sequence ID" value="PSU_v2.g1629.t1"/>
    <property type="gene ID" value="PSU_v2.g1629"/>
</dbReference>
<dbReference type="SMART" id="SM00652">
    <property type="entry name" value="eIF1a"/>
    <property type="match status" value="1"/>
</dbReference>
<dbReference type="Pfam" id="PF01176">
    <property type="entry name" value="eIF-1a"/>
    <property type="match status" value="1"/>
</dbReference>
<keyword evidence="5" id="KW-0396">Initiation factor</keyword>
<dbReference type="GO" id="GO:0005634">
    <property type="term" value="C:nucleus"/>
    <property type="evidence" value="ECO:0007669"/>
    <property type="project" value="TreeGrafter"/>
</dbReference>
<feature type="compositionally biased region" description="Acidic residues" evidence="6">
    <location>
        <begin position="137"/>
        <end position="164"/>
    </location>
</feature>
<name>A0A914YAI0_9BILA</name>
<dbReference type="InterPro" id="IPR039294">
    <property type="entry name" value="EIF1AD"/>
</dbReference>
<dbReference type="InterPro" id="IPR001253">
    <property type="entry name" value="TIF_eIF-1A"/>
</dbReference>
<accession>A0A914YAI0</accession>
<evidence type="ECO:0000256" key="3">
    <source>
        <dbReference type="ARBA" id="ARBA00022884"/>
    </source>
</evidence>
<feature type="domain" description="S1-like" evidence="7">
    <location>
        <begin position="5"/>
        <end position="85"/>
    </location>
</feature>
<keyword evidence="8" id="KW-1185">Reference proteome</keyword>
<proteinExistence type="inferred from homology"/>
<dbReference type="GO" id="GO:0003723">
    <property type="term" value="F:RNA binding"/>
    <property type="evidence" value="ECO:0007669"/>
    <property type="project" value="UniProtKB-KW"/>
</dbReference>
<feature type="region of interest" description="Disordered" evidence="6">
    <location>
        <begin position="117"/>
        <end position="181"/>
    </location>
</feature>
<organism evidence="8 9">
    <name type="scientific">Panagrolaimus superbus</name>
    <dbReference type="NCBI Taxonomy" id="310955"/>
    <lineage>
        <taxon>Eukaryota</taxon>
        <taxon>Metazoa</taxon>
        <taxon>Ecdysozoa</taxon>
        <taxon>Nematoda</taxon>
        <taxon>Chromadorea</taxon>
        <taxon>Rhabditida</taxon>
        <taxon>Tylenchina</taxon>
        <taxon>Panagrolaimomorpha</taxon>
        <taxon>Panagrolaimoidea</taxon>
        <taxon>Panagrolaimidae</taxon>
        <taxon>Panagrolaimus</taxon>
    </lineage>
</organism>
<dbReference type="Gene3D" id="2.40.50.140">
    <property type="entry name" value="Nucleic acid-binding proteins"/>
    <property type="match status" value="1"/>
</dbReference>
<evidence type="ECO:0000256" key="6">
    <source>
        <dbReference type="SAM" id="MobiDB-lite"/>
    </source>
</evidence>
<dbReference type="PROSITE" id="PS50832">
    <property type="entry name" value="S1_IF1_TYPE"/>
    <property type="match status" value="1"/>
</dbReference>
<evidence type="ECO:0000313" key="9">
    <source>
        <dbReference type="WBParaSite" id="PSU_v2.g1629.t1"/>
    </source>
</evidence>
<dbReference type="AlphaFoldDB" id="A0A914YAI0"/>
<evidence type="ECO:0000259" key="7">
    <source>
        <dbReference type="PROSITE" id="PS50832"/>
    </source>
</evidence>
<comment type="similarity">
    <text evidence="1">Belongs to the EIF1AD family.</text>
</comment>
<keyword evidence="5" id="KW-0648">Protein biosynthesis</keyword>
<dbReference type="InterPro" id="IPR012340">
    <property type="entry name" value="NA-bd_OB-fold"/>
</dbReference>
<dbReference type="GO" id="GO:0003743">
    <property type="term" value="F:translation initiation factor activity"/>
    <property type="evidence" value="ECO:0007669"/>
    <property type="project" value="UniProtKB-UniRule"/>
</dbReference>
<evidence type="ECO:0000313" key="8">
    <source>
        <dbReference type="Proteomes" id="UP000887577"/>
    </source>
</evidence>